<comment type="caution">
    <text evidence="2">The sequence shown here is derived from an EMBL/GenBank/DDBJ whole genome shotgun (WGS) entry which is preliminary data.</text>
</comment>
<accession>A0A0A0E6Q5</accession>
<dbReference type="EMBL" id="AQQX01000023">
    <property type="protein sequence ID" value="KGM46726.1"/>
    <property type="molecule type" value="Genomic_DNA"/>
</dbReference>
<evidence type="ECO:0000256" key="1">
    <source>
        <dbReference type="SAM" id="Phobius"/>
    </source>
</evidence>
<feature type="transmembrane region" description="Helical" evidence="1">
    <location>
        <begin position="25"/>
        <end position="42"/>
    </location>
</feature>
<feature type="transmembrane region" description="Helical" evidence="1">
    <location>
        <begin position="80"/>
        <end position="106"/>
    </location>
</feature>
<dbReference type="STRING" id="1461694.ATO9_22170"/>
<feature type="transmembrane region" description="Helical" evidence="1">
    <location>
        <begin position="126"/>
        <end position="148"/>
    </location>
</feature>
<dbReference type="InterPro" id="IPR046052">
    <property type="entry name" value="DUF6010"/>
</dbReference>
<protein>
    <recommendedName>
        <fullName evidence="4">Permease</fullName>
    </recommendedName>
</protein>
<dbReference type="RefSeq" id="WP_012187041.1">
    <property type="nucleotide sequence ID" value="NZ_AQQX01000023.1"/>
</dbReference>
<keyword evidence="1" id="KW-1133">Transmembrane helix</keyword>
<keyword evidence="3" id="KW-1185">Reference proteome</keyword>
<sequence length="149" mass="16535">MAQIFEKTGDHVSHHRHGDILKSPVWVGVLFVLLTMPAHLFLDEKSSIALASITLALIGGAYIGFGAADGRARVFWAELAVALLFGSAAFLGLIWHWAFLPLGLALHALWDMSHHNSYRLARIPNWYIPFCVAFDLLAATFFVLLYAVF</sequence>
<evidence type="ECO:0000313" key="3">
    <source>
        <dbReference type="Proteomes" id="UP000030004"/>
    </source>
</evidence>
<keyword evidence="1" id="KW-0472">Membrane</keyword>
<evidence type="ECO:0000313" key="2">
    <source>
        <dbReference type="EMBL" id="KGM46726.1"/>
    </source>
</evidence>
<dbReference type="Pfam" id="PF19473">
    <property type="entry name" value="DUF6010"/>
    <property type="match status" value="1"/>
</dbReference>
<dbReference type="AlphaFoldDB" id="A0A0A0E6Q5"/>
<organism evidence="2 3">
    <name type="scientific">Pseudooceanicola atlanticus</name>
    <dbReference type="NCBI Taxonomy" id="1461694"/>
    <lineage>
        <taxon>Bacteria</taxon>
        <taxon>Pseudomonadati</taxon>
        <taxon>Pseudomonadota</taxon>
        <taxon>Alphaproteobacteria</taxon>
        <taxon>Rhodobacterales</taxon>
        <taxon>Paracoccaceae</taxon>
        <taxon>Pseudooceanicola</taxon>
    </lineage>
</organism>
<name>A0A0A0E6Q5_9RHOB</name>
<dbReference type="eggNOG" id="ENOG502Z9JV">
    <property type="taxonomic scope" value="Bacteria"/>
</dbReference>
<gene>
    <name evidence="2" type="ORF">ATO9_22170</name>
</gene>
<proteinExistence type="predicted"/>
<dbReference type="OrthoDB" id="673341at2"/>
<keyword evidence="1" id="KW-0812">Transmembrane</keyword>
<feature type="transmembrane region" description="Helical" evidence="1">
    <location>
        <begin position="48"/>
        <end position="68"/>
    </location>
</feature>
<dbReference type="Proteomes" id="UP000030004">
    <property type="component" value="Unassembled WGS sequence"/>
</dbReference>
<reference evidence="2 3" key="1">
    <citation type="journal article" date="2015" name="Antonie Van Leeuwenhoek">
        <title>Pseudooceanicola atlanticus gen. nov. sp. nov., isolated from surface seawater of the Atlantic Ocean and reclassification of Oceanicola batsensis, Oceanicola marinus, Oceanicola nitratireducens, Oceanicola nanhaiensis, Oceanicola antarcticus and Oceanicola flagellatus, as Pseudooceanicola batsensis comb. nov., Pseudooceanicola marinus comb. nov., Pseudooceanicola nitratireducens comb. nov., Pseudooceanicola nanhaiensis comb. nov., Pseudooceanicola antarcticus comb. nov., and Pseudooceanicola flagellatus comb. nov.</title>
        <authorList>
            <person name="Lai Q."/>
            <person name="Li G."/>
            <person name="Liu X."/>
            <person name="Du Y."/>
            <person name="Sun F."/>
            <person name="Shao Z."/>
        </authorList>
    </citation>
    <scope>NUCLEOTIDE SEQUENCE [LARGE SCALE GENOMIC DNA]</scope>
    <source>
        <strain evidence="2 3">22II-s11g</strain>
    </source>
</reference>
<evidence type="ECO:0008006" key="4">
    <source>
        <dbReference type="Google" id="ProtNLM"/>
    </source>
</evidence>